<organism evidence="3 4">
    <name type="scientific">Corynebacterium phoceense</name>
    <dbReference type="NCBI Taxonomy" id="1686286"/>
    <lineage>
        <taxon>Bacteria</taxon>
        <taxon>Bacillati</taxon>
        <taxon>Actinomycetota</taxon>
        <taxon>Actinomycetes</taxon>
        <taxon>Mycobacteriales</taxon>
        <taxon>Corynebacteriaceae</taxon>
        <taxon>Corynebacterium</taxon>
    </lineage>
</organism>
<dbReference type="Proteomes" id="UP000318080">
    <property type="component" value="Unassembled WGS sequence"/>
</dbReference>
<sequence length="289" mass="30083">MRSRLTAALVSTTLALSAVAVPQATAAPIVNTRTSQHGTPLCTLEHAPEDTQAADAVIEAYKKVLTAASEEVQAQFPEDKDTFAAFTTRDVKAAAGYPELLKKFQAKGYNAQDVLVILVAANNVDAIISDEAADKLLGDNFPEASINRAMAMRDSVPTGARAELLSASTAFSSQFRTILAKHESEVGLQATIDSFESTAGNDAVKDAWEKCISELKAKGATPGYQPVPEIEVPITNGTGNDGSSGGSSQGTAIGILIAIAVLTVGAAYMVNTPGGFKLPNFNLPFPLGA</sequence>
<evidence type="ECO:0000313" key="3">
    <source>
        <dbReference type="EMBL" id="TQE44464.1"/>
    </source>
</evidence>
<keyword evidence="2" id="KW-0732">Signal</keyword>
<evidence type="ECO:0000256" key="2">
    <source>
        <dbReference type="SAM" id="SignalP"/>
    </source>
</evidence>
<accession>A0A540RAN3</accession>
<name>A0A540RAN3_9CORY</name>
<keyword evidence="1" id="KW-0812">Transmembrane</keyword>
<dbReference type="EMBL" id="VHIR01000002">
    <property type="protein sequence ID" value="TQE44464.1"/>
    <property type="molecule type" value="Genomic_DNA"/>
</dbReference>
<keyword evidence="1" id="KW-1133">Transmembrane helix</keyword>
<proteinExistence type="predicted"/>
<keyword evidence="1" id="KW-0472">Membrane</keyword>
<dbReference type="AlphaFoldDB" id="A0A540RAN3"/>
<reference evidence="3 4" key="1">
    <citation type="submission" date="2019-06" db="EMBL/GenBank/DDBJ databases">
        <title>Draft genome of C. phoceense Strain 272.</title>
        <authorList>
            <person name="Pacheco L.G.C."/>
            <person name="Barberis C.M."/>
            <person name="Almuzara M.N."/>
            <person name="Traglia G.M."/>
            <person name="Santos C.S."/>
            <person name="Rocha D.J.P.G."/>
            <person name="Aguiar E.R.G.R."/>
            <person name="Vay C.A."/>
        </authorList>
    </citation>
    <scope>NUCLEOTIDE SEQUENCE [LARGE SCALE GENOMIC DNA]</scope>
    <source>
        <strain evidence="3 4">272</strain>
    </source>
</reference>
<evidence type="ECO:0008006" key="5">
    <source>
        <dbReference type="Google" id="ProtNLM"/>
    </source>
</evidence>
<evidence type="ECO:0000313" key="4">
    <source>
        <dbReference type="Proteomes" id="UP000318080"/>
    </source>
</evidence>
<keyword evidence="4" id="KW-1185">Reference proteome</keyword>
<protein>
    <recommendedName>
        <fullName evidence="5">Serine/threonine protein kinase</fullName>
    </recommendedName>
</protein>
<comment type="caution">
    <text evidence="3">The sequence shown here is derived from an EMBL/GenBank/DDBJ whole genome shotgun (WGS) entry which is preliminary data.</text>
</comment>
<evidence type="ECO:0000256" key="1">
    <source>
        <dbReference type="SAM" id="Phobius"/>
    </source>
</evidence>
<dbReference type="RefSeq" id="WP_141628558.1">
    <property type="nucleotide sequence ID" value="NZ_VHIR01000002.1"/>
</dbReference>
<feature type="signal peptide" evidence="2">
    <location>
        <begin position="1"/>
        <end position="26"/>
    </location>
</feature>
<feature type="chain" id="PRO_5021928528" description="Serine/threonine protein kinase" evidence="2">
    <location>
        <begin position="27"/>
        <end position="289"/>
    </location>
</feature>
<feature type="transmembrane region" description="Helical" evidence="1">
    <location>
        <begin position="252"/>
        <end position="270"/>
    </location>
</feature>
<gene>
    <name evidence="3" type="ORF">EJK80_02490</name>
</gene>